<name>A0A511XJT7_9PROT</name>
<evidence type="ECO:0000313" key="1">
    <source>
        <dbReference type="EMBL" id="GEN63199.1"/>
    </source>
</evidence>
<dbReference type="EMBL" id="BJYG01000017">
    <property type="protein sequence ID" value="GEN63199.1"/>
    <property type="molecule type" value="Genomic_DNA"/>
</dbReference>
<comment type="caution">
    <text evidence="1">The sequence shown here is derived from an EMBL/GenBank/DDBJ whole genome shotgun (WGS) entry which is preliminary data.</text>
</comment>
<sequence length="89" mass="10246">MLMNLSQQDWEFSCGGRLVPQLLRNVSPWFRGFLQWNATDRANIISTYIVFRRFSGRLSGVQTFVQAVSGALWESTQMGVQTLEEELFP</sequence>
<reference evidence="1 2" key="1">
    <citation type="submission" date="2019-07" db="EMBL/GenBank/DDBJ databases">
        <title>Whole genome shotgun sequence of Acetobacter oeni NBRC 105207.</title>
        <authorList>
            <person name="Hosoyama A."/>
            <person name="Uohara A."/>
            <person name="Ohji S."/>
            <person name="Ichikawa N."/>
        </authorList>
    </citation>
    <scope>NUCLEOTIDE SEQUENCE [LARGE SCALE GENOMIC DNA]</scope>
    <source>
        <strain evidence="1 2">NBRC 105207</strain>
    </source>
</reference>
<keyword evidence="2" id="KW-1185">Reference proteome</keyword>
<dbReference type="AlphaFoldDB" id="A0A511XJT7"/>
<evidence type="ECO:0000313" key="2">
    <source>
        <dbReference type="Proteomes" id="UP000321746"/>
    </source>
</evidence>
<dbReference type="Proteomes" id="UP000321746">
    <property type="component" value="Unassembled WGS sequence"/>
</dbReference>
<organism evidence="1 2">
    <name type="scientific">Acetobacter oeni</name>
    <dbReference type="NCBI Taxonomy" id="304077"/>
    <lineage>
        <taxon>Bacteria</taxon>
        <taxon>Pseudomonadati</taxon>
        <taxon>Pseudomonadota</taxon>
        <taxon>Alphaproteobacteria</taxon>
        <taxon>Acetobacterales</taxon>
        <taxon>Acetobacteraceae</taxon>
        <taxon>Acetobacter</taxon>
    </lineage>
</organism>
<proteinExistence type="predicted"/>
<accession>A0A511XJT7</accession>
<protein>
    <submittedName>
        <fullName evidence="1">Uncharacterized protein</fullName>
    </submittedName>
</protein>
<gene>
    <name evidence="1" type="ORF">AOE01nite_14230</name>
</gene>